<feature type="transmembrane region" description="Helical" evidence="6">
    <location>
        <begin position="211"/>
        <end position="229"/>
    </location>
</feature>
<name>A0ABD5NS85_9EURY</name>
<dbReference type="PANTHER" id="PTHR30106:SF1">
    <property type="entry name" value="UPF0324 MEMBRANE PROTEIN FN0533"/>
    <property type="match status" value="1"/>
</dbReference>
<feature type="transmembrane region" description="Helical" evidence="6">
    <location>
        <begin position="115"/>
        <end position="138"/>
    </location>
</feature>
<dbReference type="AlphaFoldDB" id="A0ABD5NS85"/>
<dbReference type="EMBL" id="JBHSAQ010000013">
    <property type="protein sequence ID" value="MFC3959444.1"/>
    <property type="molecule type" value="Genomic_DNA"/>
</dbReference>
<dbReference type="RefSeq" id="WP_256532959.1">
    <property type="nucleotide sequence ID" value="NZ_CP101824.1"/>
</dbReference>
<organism evidence="7 8">
    <name type="scientific">Halovivax cerinus</name>
    <dbReference type="NCBI Taxonomy" id="1487865"/>
    <lineage>
        <taxon>Archaea</taxon>
        <taxon>Methanobacteriati</taxon>
        <taxon>Methanobacteriota</taxon>
        <taxon>Stenosarchaea group</taxon>
        <taxon>Halobacteria</taxon>
        <taxon>Halobacteriales</taxon>
        <taxon>Natrialbaceae</taxon>
        <taxon>Halovivax</taxon>
    </lineage>
</organism>
<keyword evidence="8" id="KW-1185">Reference proteome</keyword>
<protein>
    <submittedName>
        <fullName evidence="7">YeiH family protein</fullName>
    </submittedName>
</protein>
<evidence type="ECO:0000313" key="7">
    <source>
        <dbReference type="EMBL" id="MFC3959444.1"/>
    </source>
</evidence>
<keyword evidence="5 6" id="KW-0472">Membrane</keyword>
<gene>
    <name evidence="7" type="ORF">ACFOUR_13860</name>
</gene>
<feature type="transmembrane region" description="Helical" evidence="6">
    <location>
        <begin position="145"/>
        <end position="165"/>
    </location>
</feature>
<reference evidence="7 8" key="1">
    <citation type="journal article" date="2019" name="Int. J. Syst. Evol. Microbiol.">
        <title>The Global Catalogue of Microorganisms (GCM) 10K type strain sequencing project: providing services to taxonomists for standard genome sequencing and annotation.</title>
        <authorList>
            <consortium name="The Broad Institute Genomics Platform"/>
            <consortium name="The Broad Institute Genome Sequencing Center for Infectious Disease"/>
            <person name="Wu L."/>
            <person name="Ma J."/>
        </authorList>
    </citation>
    <scope>NUCLEOTIDE SEQUENCE [LARGE SCALE GENOMIC DNA]</scope>
    <source>
        <strain evidence="7 8">IBRC-M 10256</strain>
    </source>
</reference>
<evidence type="ECO:0000256" key="2">
    <source>
        <dbReference type="ARBA" id="ARBA00022475"/>
    </source>
</evidence>
<dbReference type="Pfam" id="PF03601">
    <property type="entry name" value="Cons_hypoth698"/>
    <property type="match status" value="1"/>
</dbReference>
<feature type="transmembrane region" description="Helical" evidence="6">
    <location>
        <begin position="325"/>
        <end position="350"/>
    </location>
</feature>
<evidence type="ECO:0000256" key="1">
    <source>
        <dbReference type="ARBA" id="ARBA00004651"/>
    </source>
</evidence>
<dbReference type="GeneID" id="73902068"/>
<keyword evidence="3 6" id="KW-0812">Transmembrane</keyword>
<accession>A0ABD5NS85</accession>
<sequence length="351" mass="35887">MAVSRALPGLVLLALCALLARAVAPIVGVNHLLLAIAVGFALANVIDLPDWLEPGLATHEHWLAAGIVLMGASVSLGAVREAGIVVLLLVLCTVGTTVLVVETLSRVVFSLNDRFGSLLSAGSAICGVSAVVAVAGAIRARESHVAYAAATVLAFDAVTIVLYPIVGDLLGLSGQVFGIWAGVSMFSTGPVVAVGFAHSDVAGQWATMTKLARNALIGVAVLAYAWVYARDANPTRGANSTDGDGNGSSTAGASPTAGLSSTVRTLWAEFPTFVLGFLALAVLSSLGALSPSHRATFETTSDWVFLLAFVGLGTEIRLAELRRTGVTPAFVVLLSFSVVSTLSLAALLLVV</sequence>
<evidence type="ECO:0000256" key="5">
    <source>
        <dbReference type="ARBA" id="ARBA00023136"/>
    </source>
</evidence>
<feature type="transmembrane region" description="Helical" evidence="6">
    <location>
        <begin position="177"/>
        <end position="199"/>
    </location>
</feature>
<dbReference type="GO" id="GO:0005886">
    <property type="term" value="C:plasma membrane"/>
    <property type="evidence" value="ECO:0007669"/>
    <property type="project" value="UniProtKB-SubCell"/>
</dbReference>
<dbReference type="PANTHER" id="PTHR30106">
    <property type="entry name" value="INNER MEMBRANE PROTEIN YEIH-RELATED"/>
    <property type="match status" value="1"/>
</dbReference>
<evidence type="ECO:0000313" key="8">
    <source>
        <dbReference type="Proteomes" id="UP001595846"/>
    </source>
</evidence>
<keyword evidence="2" id="KW-1003">Cell membrane</keyword>
<keyword evidence="4 6" id="KW-1133">Transmembrane helix</keyword>
<feature type="transmembrane region" description="Helical" evidence="6">
    <location>
        <begin position="86"/>
        <end position="109"/>
    </location>
</feature>
<feature type="transmembrane region" description="Helical" evidence="6">
    <location>
        <begin position="270"/>
        <end position="289"/>
    </location>
</feature>
<dbReference type="Proteomes" id="UP001595846">
    <property type="component" value="Unassembled WGS sequence"/>
</dbReference>
<comment type="caution">
    <text evidence="7">The sequence shown here is derived from an EMBL/GenBank/DDBJ whole genome shotgun (WGS) entry which is preliminary data.</text>
</comment>
<feature type="transmembrane region" description="Helical" evidence="6">
    <location>
        <begin position="61"/>
        <end position="79"/>
    </location>
</feature>
<proteinExistence type="predicted"/>
<comment type="subcellular location">
    <subcellularLocation>
        <location evidence="1">Cell membrane</location>
        <topology evidence="1">Multi-pass membrane protein</topology>
    </subcellularLocation>
</comment>
<evidence type="ECO:0000256" key="6">
    <source>
        <dbReference type="SAM" id="Phobius"/>
    </source>
</evidence>
<evidence type="ECO:0000256" key="4">
    <source>
        <dbReference type="ARBA" id="ARBA00022989"/>
    </source>
</evidence>
<dbReference type="InterPro" id="IPR018383">
    <property type="entry name" value="UPF0324_pro"/>
</dbReference>
<evidence type="ECO:0000256" key="3">
    <source>
        <dbReference type="ARBA" id="ARBA00022692"/>
    </source>
</evidence>